<evidence type="ECO:0000313" key="1">
    <source>
        <dbReference type="EMBL" id="KKK92434.1"/>
    </source>
</evidence>
<sequence length="252" mass="29203">MAKRHPRKPISIKRRIRSGREVRIRIPQPDDRPLRLRQRDVVRREFIREDPYWWTLHRRGPYRPKVGEDPLEARAVPDKEPHKGTLPERILYLALIRIIHLVPDADFDFQSSQQGGRVELGGIVADFLFPNMRIIIRVQGPTHSGFLRTRKDEEQRGILEEMGFRVFDIDDDPTIYDVYMLEDWLRRKFGLASGRGGSGGAFGPHDEEEERGLDIYLVELVWSGLQAAELKLDAIQTEIPLLMNKKHEGGAS</sequence>
<dbReference type="AlphaFoldDB" id="A0A0F9BPF0"/>
<protein>
    <recommendedName>
        <fullName evidence="2">DUF559 domain-containing protein</fullName>
    </recommendedName>
</protein>
<accession>A0A0F9BPF0</accession>
<proteinExistence type="predicted"/>
<evidence type="ECO:0008006" key="2">
    <source>
        <dbReference type="Google" id="ProtNLM"/>
    </source>
</evidence>
<reference evidence="1" key="1">
    <citation type="journal article" date="2015" name="Nature">
        <title>Complex archaea that bridge the gap between prokaryotes and eukaryotes.</title>
        <authorList>
            <person name="Spang A."/>
            <person name="Saw J.H."/>
            <person name="Jorgensen S.L."/>
            <person name="Zaremba-Niedzwiedzka K."/>
            <person name="Martijn J."/>
            <person name="Lind A.E."/>
            <person name="van Eijk R."/>
            <person name="Schleper C."/>
            <person name="Guy L."/>
            <person name="Ettema T.J."/>
        </authorList>
    </citation>
    <scope>NUCLEOTIDE SEQUENCE</scope>
</reference>
<dbReference type="EMBL" id="LAZR01048212">
    <property type="protein sequence ID" value="KKK92434.1"/>
    <property type="molecule type" value="Genomic_DNA"/>
</dbReference>
<gene>
    <name evidence="1" type="ORF">LCGC14_2702960</name>
</gene>
<name>A0A0F9BPF0_9ZZZZ</name>
<comment type="caution">
    <text evidence="1">The sequence shown here is derived from an EMBL/GenBank/DDBJ whole genome shotgun (WGS) entry which is preliminary data.</text>
</comment>
<organism evidence="1">
    <name type="scientific">marine sediment metagenome</name>
    <dbReference type="NCBI Taxonomy" id="412755"/>
    <lineage>
        <taxon>unclassified sequences</taxon>
        <taxon>metagenomes</taxon>
        <taxon>ecological metagenomes</taxon>
    </lineage>
</organism>
<dbReference type="Gene3D" id="3.40.960.10">
    <property type="entry name" value="VSR Endonuclease"/>
    <property type="match status" value="1"/>
</dbReference>